<reference evidence="2" key="1">
    <citation type="submission" date="2017-02" db="EMBL/GenBank/DDBJ databases">
        <authorList>
            <person name="Varghese N."/>
            <person name="Submissions S."/>
        </authorList>
    </citation>
    <scope>NUCLEOTIDE SEQUENCE [LARGE SCALE GENOMIC DNA]</scope>
    <source>
        <strain evidence="2">R11H</strain>
    </source>
</reference>
<evidence type="ECO:0000313" key="1">
    <source>
        <dbReference type="EMBL" id="SKB28047.1"/>
    </source>
</evidence>
<proteinExistence type="predicted"/>
<dbReference type="Proteomes" id="UP000190044">
    <property type="component" value="Unassembled WGS sequence"/>
</dbReference>
<dbReference type="RefSeq" id="WP_079636951.1">
    <property type="nucleotide sequence ID" value="NZ_FUYP01000002.1"/>
</dbReference>
<name>A0A1T4ZZU7_9SPHN</name>
<keyword evidence="2" id="KW-1185">Reference proteome</keyword>
<gene>
    <name evidence="1" type="ORF">SAMN06295937_10027</name>
</gene>
<dbReference type="AlphaFoldDB" id="A0A1T4ZZU7"/>
<accession>A0A1T4ZZU7</accession>
<protein>
    <submittedName>
        <fullName evidence="1">Uncharacterized protein</fullName>
    </submittedName>
</protein>
<dbReference type="Pfam" id="PF20137">
    <property type="entry name" value="BubE"/>
    <property type="match status" value="1"/>
</dbReference>
<dbReference type="InterPro" id="IPR045384">
    <property type="entry name" value="DUF6527"/>
</dbReference>
<evidence type="ECO:0000313" key="2">
    <source>
        <dbReference type="Proteomes" id="UP000190044"/>
    </source>
</evidence>
<dbReference type="OrthoDB" id="3788717at2"/>
<dbReference type="EMBL" id="FUYP01000002">
    <property type="protein sequence ID" value="SKB28047.1"/>
    <property type="molecule type" value="Genomic_DNA"/>
</dbReference>
<organism evidence="1 2">
    <name type="scientific">Sphingopyxis flava</name>
    <dbReference type="NCBI Taxonomy" id="1507287"/>
    <lineage>
        <taxon>Bacteria</taxon>
        <taxon>Pseudomonadati</taxon>
        <taxon>Pseudomonadota</taxon>
        <taxon>Alphaproteobacteria</taxon>
        <taxon>Sphingomonadales</taxon>
        <taxon>Sphingomonadaceae</taxon>
        <taxon>Sphingopyxis</taxon>
    </lineage>
</organism>
<sequence>MKIRLERVRAMPARLEPGVLYVSEEFETAAHLCACGCGSKVRTPLAATEWQFTDHPQGPSLYPSIGNWQRPCQSHYWIRRGEIEWSVRWSAQQIANGRAAEDQRRESYYAGRYPETWWTRFILWLKAMLGR</sequence>